<evidence type="ECO:0000313" key="2">
    <source>
        <dbReference type="Proteomes" id="UP001492380"/>
    </source>
</evidence>
<organism evidence="1 2">
    <name type="scientific">Phyllosticta capitalensis</name>
    <dbReference type="NCBI Taxonomy" id="121624"/>
    <lineage>
        <taxon>Eukaryota</taxon>
        <taxon>Fungi</taxon>
        <taxon>Dikarya</taxon>
        <taxon>Ascomycota</taxon>
        <taxon>Pezizomycotina</taxon>
        <taxon>Dothideomycetes</taxon>
        <taxon>Dothideomycetes incertae sedis</taxon>
        <taxon>Botryosphaeriales</taxon>
        <taxon>Phyllostictaceae</taxon>
        <taxon>Phyllosticta</taxon>
    </lineage>
</organism>
<sequence length="189" mass="22090">MSHPIEYMDMEHHPQGGWTTLHRVDVFEADWENNLPEQNGPLAGHLQCLLGILIHNRAALRYGEDRPLRYGLRNHSFGVRSRPRCIRVYRALKRYHPASGAPQEIAQLPVPGGPELPDWVKEECETLEFRLYYWDEDDDTPLHANFAPLEVWIPWKVNNDTKPQALWFYRMPRGTRMPRGRFNHSPSTG</sequence>
<dbReference type="Proteomes" id="UP001492380">
    <property type="component" value="Unassembled WGS sequence"/>
</dbReference>
<dbReference type="EMBL" id="JBBWRZ010000001">
    <property type="protein sequence ID" value="KAK8247319.1"/>
    <property type="molecule type" value="Genomic_DNA"/>
</dbReference>
<reference evidence="1 2" key="1">
    <citation type="submission" date="2024-04" db="EMBL/GenBank/DDBJ databases">
        <title>Phyllosticta paracitricarpa is synonymous to the EU quarantine fungus P. citricarpa based on phylogenomic analyses.</title>
        <authorList>
            <consortium name="Lawrence Berkeley National Laboratory"/>
            <person name="Van Ingen-Buijs V.A."/>
            <person name="Van Westerhoven A.C."/>
            <person name="Haridas S."/>
            <person name="Skiadas P."/>
            <person name="Martin F."/>
            <person name="Groenewald J.Z."/>
            <person name="Crous P.W."/>
            <person name="Seidl M.F."/>
        </authorList>
    </citation>
    <scope>NUCLEOTIDE SEQUENCE [LARGE SCALE GENOMIC DNA]</scope>
    <source>
        <strain evidence="1 2">CBS 123374</strain>
    </source>
</reference>
<evidence type="ECO:0000313" key="1">
    <source>
        <dbReference type="EMBL" id="KAK8247319.1"/>
    </source>
</evidence>
<name>A0ABR1Z4J4_9PEZI</name>
<accession>A0ABR1Z4J4</accession>
<proteinExistence type="predicted"/>
<comment type="caution">
    <text evidence="1">The sequence shown here is derived from an EMBL/GenBank/DDBJ whole genome shotgun (WGS) entry which is preliminary data.</text>
</comment>
<protein>
    <submittedName>
        <fullName evidence="1">Uncharacterized protein</fullName>
    </submittedName>
</protein>
<gene>
    <name evidence="1" type="ORF">HDK90DRAFT_462088</name>
</gene>
<keyword evidence="2" id="KW-1185">Reference proteome</keyword>